<sequence>MRGYPTVSDKYNVEGGIVEGDTPLAFGDMVAYGSTTGYYKKATTLTNVDEIAGFVLATNVKLEDTWGKTNDGPITNPGEAFNLFMNGFIAIALKSDATLAQIKNGAKVAVVLATAELTTADKIAADTIVELPDYEFTGIYEQQGTTLLAEVRKIC</sequence>
<accession>A0A8S5SHS6</accession>
<dbReference type="EMBL" id="BK032598">
    <property type="protein sequence ID" value="DAF50604.1"/>
    <property type="molecule type" value="Genomic_DNA"/>
</dbReference>
<proteinExistence type="predicted"/>
<reference evidence="1" key="1">
    <citation type="journal article" date="2021" name="Proc. Natl. Acad. Sci. U.S.A.">
        <title>A Catalog of Tens of Thousands of Viruses from Human Metagenomes Reveals Hidden Associations with Chronic Diseases.</title>
        <authorList>
            <person name="Tisza M.J."/>
            <person name="Buck C.B."/>
        </authorList>
    </citation>
    <scope>NUCLEOTIDE SEQUENCE</scope>
    <source>
        <strain evidence="1">CtqZP6</strain>
    </source>
</reference>
<dbReference type="Pfam" id="PF23982">
    <property type="entry name" value="XM1_gp53_minor_capsid"/>
    <property type="match status" value="1"/>
</dbReference>
<name>A0A8S5SHS6_9VIRU</name>
<evidence type="ECO:0000313" key="1">
    <source>
        <dbReference type="EMBL" id="DAF50604.1"/>
    </source>
</evidence>
<protein>
    <submittedName>
        <fullName evidence="1">Uncharacterized protein</fullName>
    </submittedName>
</protein>
<organism evidence="1">
    <name type="scientific">Phage sp. ctqZP6</name>
    <dbReference type="NCBI Taxonomy" id="2828010"/>
    <lineage>
        <taxon>Viruses</taxon>
    </lineage>
</organism>
<dbReference type="InterPro" id="IPR056914">
    <property type="entry name" value="Gp53-like"/>
</dbReference>